<evidence type="ECO:0000313" key="7">
    <source>
        <dbReference type="Proteomes" id="UP000653127"/>
    </source>
</evidence>
<dbReference type="Pfam" id="PF00963">
    <property type="entry name" value="Cohesin"/>
    <property type="match status" value="1"/>
</dbReference>
<keyword evidence="4" id="KW-0812">Transmembrane</keyword>
<proteinExistence type="predicted"/>
<keyword evidence="2" id="KW-0964">Secreted</keyword>
<sequence>MSEQLTKKRIIAIIVGVVAVLAVAAVAFGFLRSGSDPASSGPKAVVAGQKVAVTVAAPSVEDLYGYQFRLNFDESKFEYKEELTSEIDEISSIFAKPFDGYQLVGATMIGETPGFSGKKVDICKMVFEAKVDTPLSEATFSISDVNIVKSNLDYEENVDGWQMETAVVDG</sequence>
<evidence type="ECO:0000256" key="2">
    <source>
        <dbReference type="ARBA" id="ARBA00022525"/>
    </source>
</evidence>
<dbReference type="InterPro" id="IPR002102">
    <property type="entry name" value="Cohesin_dom"/>
</dbReference>
<keyword evidence="4" id="KW-0472">Membrane</keyword>
<feature type="transmembrane region" description="Helical" evidence="4">
    <location>
        <begin position="12"/>
        <end position="31"/>
    </location>
</feature>
<name>A0A926I3E8_9FIRM</name>
<dbReference type="InterPro" id="IPR008965">
    <property type="entry name" value="CBM2/CBM3_carb-bd_dom_sf"/>
</dbReference>
<comment type="subcellular location">
    <subcellularLocation>
        <location evidence="1">Secreted</location>
    </subcellularLocation>
</comment>
<dbReference type="EMBL" id="JACRST010000001">
    <property type="protein sequence ID" value="MBC8545448.1"/>
    <property type="molecule type" value="Genomic_DNA"/>
</dbReference>
<evidence type="ECO:0000256" key="1">
    <source>
        <dbReference type="ARBA" id="ARBA00004613"/>
    </source>
</evidence>
<accession>A0A926I3E8</accession>
<keyword evidence="4" id="KW-1133">Transmembrane helix</keyword>
<dbReference type="RefSeq" id="WP_249281601.1">
    <property type="nucleotide sequence ID" value="NZ_JACRST010000001.1"/>
</dbReference>
<evidence type="ECO:0000259" key="5">
    <source>
        <dbReference type="Pfam" id="PF00963"/>
    </source>
</evidence>
<keyword evidence="7" id="KW-1185">Reference proteome</keyword>
<reference evidence="6" key="1">
    <citation type="submission" date="2020-08" db="EMBL/GenBank/DDBJ databases">
        <title>Genome public.</title>
        <authorList>
            <person name="Liu C."/>
            <person name="Sun Q."/>
        </authorList>
    </citation>
    <scope>NUCLEOTIDE SEQUENCE</scope>
    <source>
        <strain evidence="6">NSJ-31</strain>
    </source>
</reference>
<feature type="domain" description="Cohesin" evidence="5">
    <location>
        <begin position="46"/>
        <end position="91"/>
    </location>
</feature>
<evidence type="ECO:0000313" key="6">
    <source>
        <dbReference type="EMBL" id="MBC8545448.1"/>
    </source>
</evidence>
<comment type="caution">
    <text evidence="6">The sequence shown here is derived from an EMBL/GenBank/DDBJ whole genome shotgun (WGS) entry which is preliminary data.</text>
</comment>
<dbReference type="GO" id="GO:0005576">
    <property type="term" value="C:extracellular region"/>
    <property type="evidence" value="ECO:0007669"/>
    <property type="project" value="UniProtKB-SubCell"/>
</dbReference>
<dbReference type="Gene3D" id="2.60.40.680">
    <property type="match status" value="1"/>
</dbReference>
<evidence type="ECO:0000256" key="3">
    <source>
        <dbReference type="ARBA" id="ARBA00022737"/>
    </source>
</evidence>
<dbReference type="AlphaFoldDB" id="A0A926I3E8"/>
<dbReference type="SUPFAM" id="SSF49384">
    <property type="entry name" value="Carbohydrate-binding domain"/>
    <property type="match status" value="1"/>
</dbReference>
<dbReference type="CDD" id="cd08547">
    <property type="entry name" value="Type_II_cohesin"/>
    <property type="match status" value="1"/>
</dbReference>
<keyword evidence="3" id="KW-0677">Repeat</keyword>
<dbReference type="GO" id="GO:0030246">
    <property type="term" value="F:carbohydrate binding"/>
    <property type="evidence" value="ECO:0007669"/>
    <property type="project" value="InterPro"/>
</dbReference>
<dbReference type="GO" id="GO:0000272">
    <property type="term" value="P:polysaccharide catabolic process"/>
    <property type="evidence" value="ECO:0007669"/>
    <property type="project" value="InterPro"/>
</dbReference>
<dbReference type="Proteomes" id="UP000653127">
    <property type="component" value="Unassembled WGS sequence"/>
</dbReference>
<protein>
    <recommendedName>
        <fullName evidence="5">Cohesin domain-containing protein</fullName>
    </recommendedName>
</protein>
<evidence type="ECO:0000256" key="4">
    <source>
        <dbReference type="SAM" id="Phobius"/>
    </source>
</evidence>
<organism evidence="6 7">
    <name type="scientific">Ligaoa zhengdingensis</name>
    <dbReference type="NCBI Taxonomy" id="2763658"/>
    <lineage>
        <taxon>Bacteria</taxon>
        <taxon>Bacillati</taxon>
        <taxon>Bacillota</taxon>
        <taxon>Clostridia</taxon>
        <taxon>Eubacteriales</taxon>
        <taxon>Oscillospiraceae</taxon>
        <taxon>Ligaoa</taxon>
    </lineage>
</organism>
<gene>
    <name evidence="6" type="ORF">H8711_00660</name>
</gene>